<evidence type="ECO:0000256" key="5">
    <source>
        <dbReference type="ARBA" id="ARBA00023136"/>
    </source>
</evidence>
<feature type="transmembrane region" description="Helical" evidence="9">
    <location>
        <begin position="12"/>
        <end position="34"/>
    </location>
</feature>
<dbReference type="InterPro" id="IPR012160">
    <property type="entry name" value="LtaS-like"/>
</dbReference>
<feature type="active site" evidence="6">
    <location>
        <position position="324"/>
    </location>
</feature>
<dbReference type="PANTHER" id="PTHR47371">
    <property type="entry name" value="LIPOTEICHOIC ACID SYNTHASE"/>
    <property type="match status" value="1"/>
</dbReference>
<evidence type="ECO:0000313" key="11">
    <source>
        <dbReference type="EMBL" id="QFR42853.1"/>
    </source>
</evidence>
<protein>
    <submittedName>
        <fullName evidence="11">LTA synthase family protein</fullName>
    </submittedName>
</protein>
<feature type="binding site" evidence="8">
    <location>
        <position position="283"/>
    </location>
    <ligand>
        <name>Mn(2+)</name>
        <dbReference type="ChEBI" id="CHEBI:29035"/>
    </ligand>
</feature>
<dbReference type="InterPro" id="IPR017850">
    <property type="entry name" value="Alkaline_phosphatase_core_sf"/>
</dbReference>
<evidence type="ECO:0000256" key="7">
    <source>
        <dbReference type="PIRSR" id="PIRSR005091-2"/>
    </source>
</evidence>
<keyword evidence="5 9" id="KW-0472">Membrane</keyword>
<feature type="transmembrane region" description="Helical" evidence="9">
    <location>
        <begin position="176"/>
        <end position="193"/>
    </location>
</feature>
<comment type="subcellular location">
    <subcellularLocation>
        <location evidence="1">Cell membrane</location>
        <topology evidence="1">Multi-pass membrane protein</topology>
    </subcellularLocation>
</comment>
<evidence type="ECO:0000256" key="9">
    <source>
        <dbReference type="SAM" id="Phobius"/>
    </source>
</evidence>
<evidence type="ECO:0000259" key="10">
    <source>
        <dbReference type="Pfam" id="PF00884"/>
    </source>
</evidence>
<dbReference type="GO" id="GO:0005886">
    <property type="term" value="C:plasma membrane"/>
    <property type="evidence" value="ECO:0007669"/>
    <property type="project" value="UniProtKB-SubCell"/>
</dbReference>
<proteinExistence type="predicted"/>
<keyword evidence="12" id="KW-1185">Reference proteome</keyword>
<dbReference type="KEGG" id="suln:FJR47_02585"/>
<sequence>MHSLITNKIKNAVTLFIASLATLTLLRVLLYFFYFNKFESLTFYETVASFFMGARVDIAVIGIFLGWLLLIYFLPFRFTYDKKFQKYIYIVWYILLSVIVLIQLSGIVYFEYVSRHMASEITAMQNDMHVVLDMAIQNYHEVFIFFIFEILLFFALKRALTFKNEIIHLSLKRDSLTLLIVALLIFLGIRSNISGKPLGLSDAFVSNNSQSGNLAISTPFSIVKTISQKHKNYTFYSQEKALENSINALKSSEFTFKNKNFALLRESTNKIKKNHNVVIIMLESWSAKYIDSFSGTNFEVTKNFDALAKEGLMFTNFFANGQRSIDGITALLTGICVMPGFEYLGHGLELSDISYLPEIAKKNGYTSLAMQSSKRESFRIDSIAKLSGFDNYFGAEDMEKLGLEQSGADPRFGTWDNNMLNFYHKKINELREPFLSFAFTSSTHVPFVSPGKRWEKYPHNENNIYGFLNTLNYSDEVLGDFMKKAKQEPWFDNTIFIFLADHTLGFGDDTNMTQGLNLNIQNRELENLRIPLLVYAPKIFPKPQVITKLSSQADILPTLTHFLGWSGEIATISNSIFSTSNSEFVLFSYGNILGYKNNNGFLKHTLEKELESNISTNDREKVLSLYQTFSYLYKNNKLSR</sequence>
<reference evidence="12" key="1">
    <citation type="submission" date="2019-06" db="EMBL/GenBank/DDBJ databases">
        <title>Sulfurimonas gotlandica sp. nov., a chemoautotrophic and psychrotolerant epsilonproteobacterium isolated from a pelagic redoxcline, and an emended description of the genus Sulfurimonas.</title>
        <authorList>
            <person name="Wang S."/>
            <person name="Jiang L."/>
            <person name="Shao Z."/>
        </authorList>
    </citation>
    <scope>NUCLEOTIDE SEQUENCE [LARGE SCALE GENOMIC DNA]</scope>
    <source>
        <strain evidence="12">1-1N</strain>
    </source>
</reference>
<dbReference type="SUPFAM" id="SSF53649">
    <property type="entry name" value="Alkaline phosphatase-like"/>
    <property type="match status" value="1"/>
</dbReference>
<keyword evidence="3 9" id="KW-0812">Transmembrane</keyword>
<dbReference type="RefSeq" id="WP_152298916.1">
    <property type="nucleotide sequence ID" value="NZ_CP041166.1"/>
</dbReference>
<evidence type="ECO:0000256" key="6">
    <source>
        <dbReference type="PIRSR" id="PIRSR005091-1"/>
    </source>
</evidence>
<feature type="transmembrane region" description="Helical" evidence="9">
    <location>
        <begin position="138"/>
        <end position="156"/>
    </location>
</feature>
<evidence type="ECO:0000256" key="1">
    <source>
        <dbReference type="ARBA" id="ARBA00004651"/>
    </source>
</evidence>
<dbReference type="EMBL" id="CP041166">
    <property type="protein sequence ID" value="QFR42853.1"/>
    <property type="molecule type" value="Genomic_DNA"/>
</dbReference>
<keyword evidence="7" id="KW-0464">Manganese</keyword>
<dbReference type="Pfam" id="PF00884">
    <property type="entry name" value="Sulfatase"/>
    <property type="match status" value="1"/>
</dbReference>
<feature type="binding site" evidence="7">
    <location>
        <position position="444"/>
    </location>
    <ligand>
        <name>substrate</name>
    </ligand>
</feature>
<evidence type="ECO:0000256" key="8">
    <source>
        <dbReference type="PIRSR" id="PIRSR005091-3"/>
    </source>
</evidence>
<dbReference type="CDD" id="cd16015">
    <property type="entry name" value="LTA_synthase"/>
    <property type="match status" value="1"/>
</dbReference>
<keyword evidence="7" id="KW-0479">Metal-binding</keyword>
<evidence type="ECO:0000313" key="12">
    <source>
        <dbReference type="Proteomes" id="UP000326061"/>
    </source>
</evidence>
<dbReference type="PIRSF" id="PIRSF005091">
    <property type="entry name" value="Mmb_sulf_HI1246"/>
    <property type="match status" value="1"/>
</dbReference>
<dbReference type="PANTHER" id="PTHR47371:SF3">
    <property type="entry name" value="PHOSPHOGLYCEROL TRANSFERASE I"/>
    <property type="match status" value="1"/>
</dbReference>
<feature type="transmembrane region" description="Helical" evidence="9">
    <location>
        <begin position="54"/>
        <end position="75"/>
    </location>
</feature>
<dbReference type="InterPro" id="IPR050448">
    <property type="entry name" value="OpgB/LTA_synthase_biosynth"/>
</dbReference>
<feature type="domain" description="Sulfatase N-terminal" evidence="10">
    <location>
        <begin position="276"/>
        <end position="564"/>
    </location>
</feature>
<keyword evidence="2" id="KW-1003">Cell membrane</keyword>
<feature type="binding site" evidence="8">
    <location>
        <position position="502"/>
    </location>
    <ligand>
        <name>Mn(2+)</name>
        <dbReference type="ChEBI" id="CHEBI:29035"/>
    </ligand>
</feature>
<evidence type="ECO:0000256" key="2">
    <source>
        <dbReference type="ARBA" id="ARBA00022475"/>
    </source>
</evidence>
<organism evidence="11 12">
    <name type="scientific">Sulfurimonas xiamenensis</name>
    <dbReference type="NCBI Taxonomy" id="2590021"/>
    <lineage>
        <taxon>Bacteria</taxon>
        <taxon>Pseudomonadati</taxon>
        <taxon>Campylobacterota</taxon>
        <taxon>Epsilonproteobacteria</taxon>
        <taxon>Campylobacterales</taxon>
        <taxon>Sulfurimonadaceae</taxon>
        <taxon>Sulfurimonas</taxon>
    </lineage>
</organism>
<dbReference type="Proteomes" id="UP000326061">
    <property type="component" value="Chromosome"/>
</dbReference>
<feature type="binding site" evidence="8">
    <location>
        <position position="501"/>
    </location>
    <ligand>
        <name>Mn(2+)</name>
        <dbReference type="ChEBI" id="CHEBI:29035"/>
    </ligand>
</feature>
<evidence type="ECO:0000256" key="3">
    <source>
        <dbReference type="ARBA" id="ARBA00022692"/>
    </source>
</evidence>
<dbReference type="GO" id="GO:0046872">
    <property type="term" value="F:metal ion binding"/>
    <property type="evidence" value="ECO:0007669"/>
    <property type="project" value="UniProtKB-KW"/>
</dbReference>
<keyword evidence="4 9" id="KW-1133">Transmembrane helix</keyword>
<dbReference type="AlphaFoldDB" id="A0AAJ4A315"/>
<dbReference type="Gene3D" id="3.40.720.10">
    <property type="entry name" value="Alkaline Phosphatase, subunit A"/>
    <property type="match status" value="1"/>
</dbReference>
<evidence type="ECO:0000256" key="4">
    <source>
        <dbReference type="ARBA" id="ARBA00022989"/>
    </source>
</evidence>
<accession>A0AAJ4A315</accession>
<feature type="transmembrane region" description="Helical" evidence="9">
    <location>
        <begin position="87"/>
        <end position="110"/>
    </location>
</feature>
<name>A0AAJ4A315_9BACT</name>
<gene>
    <name evidence="11" type="ORF">FJR47_02585</name>
</gene>
<dbReference type="InterPro" id="IPR000917">
    <property type="entry name" value="Sulfatase_N"/>
</dbReference>